<evidence type="ECO:0000256" key="1">
    <source>
        <dbReference type="SAM" id="Phobius"/>
    </source>
</evidence>
<proteinExistence type="predicted"/>
<dbReference type="EMBL" id="AAWS01000044">
    <property type="protein sequence ID" value="EAY25749.1"/>
    <property type="molecule type" value="Genomic_DNA"/>
</dbReference>
<comment type="caution">
    <text evidence="2">The sequence shown here is derived from an EMBL/GenBank/DDBJ whole genome shotgun (WGS) entry which is preliminary data.</text>
</comment>
<accession>A1ZV93</accession>
<evidence type="ECO:0000313" key="2">
    <source>
        <dbReference type="EMBL" id="EAY25749.1"/>
    </source>
</evidence>
<dbReference type="AlphaFoldDB" id="A1ZV93"/>
<dbReference type="Proteomes" id="UP000004095">
    <property type="component" value="Unassembled WGS sequence"/>
</dbReference>
<dbReference type="RefSeq" id="WP_002702318.1">
    <property type="nucleotide sequence ID" value="NZ_AAWS01000044.1"/>
</dbReference>
<gene>
    <name evidence="2" type="ORF">M23134_04923</name>
</gene>
<keyword evidence="1" id="KW-1133">Transmembrane helix</keyword>
<keyword evidence="3" id="KW-1185">Reference proteome</keyword>
<name>A1ZV93_MICM2</name>
<protein>
    <submittedName>
        <fullName evidence="2">Uncharacterized protein</fullName>
    </submittedName>
</protein>
<keyword evidence="1" id="KW-0472">Membrane</keyword>
<feature type="transmembrane region" description="Helical" evidence="1">
    <location>
        <begin position="41"/>
        <end position="59"/>
    </location>
</feature>
<evidence type="ECO:0000313" key="3">
    <source>
        <dbReference type="Proteomes" id="UP000004095"/>
    </source>
</evidence>
<sequence>MENFINRIIWFWQNNKDFFLPLFYSFLLALCRKTLGDTSQYLAYSSILLVAVFLLGASFQNNLRK</sequence>
<reference evidence="2 3" key="1">
    <citation type="submission" date="2007-01" db="EMBL/GenBank/DDBJ databases">
        <authorList>
            <person name="Haygood M."/>
            <person name="Podell S."/>
            <person name="Anderson C."/>
            <person name="Hopkinson B."/>
            <person name="Roe K."/>
            <person name="Barbeau K."/>
            <person name="Gaasterland T."/>
            <person name="Ferriera S."/>
            <person name="Johnson J."/>
            <person name="Kravitz S."/>
            <person name="Beeson K."/>
            <person name="Sutton G."/>
            <person name="Rogers Y.-H."/>
            <person name="Friedman R."/>
            <person name="Frazier M."/>
            <person name="Venter J.C."/>
        </authorList>
    </citation>
    <scope>NUCLEOTIDE SEQUENCE [LARGE SCALE GENOMIC DNA]</scope>
    <source>
        <strain evidence="2 3">ATCC 23134</strain>
    </source>
</reference>
<organism evidence="2 3">
    <name type="scientific">Microscilla marina ATCC 23134</name>
    <dbReference type="NCBI Taxonomy" id="313606"/>
    <lineage>
        <taxon>Bacteria</taxon>
        <taxon>Pseudomonadati</taxon>
        <taxon>Bacteroidota</taxon>
        <taxon>Cytophagia</taxon>
        <taxon>Cytophagales</taxon>
        <taxon>Microscillaceae</taxon>
        <taxon>Microscilla</taxon>
    </lineage>
</organism>
<keyword evidence="1" id="KW-0812">Transmembrane</keyword>